<dbReference type="InterPro" id="IPR029071">
    <property type="entry name" value="Ubiquitin-like_domsf"/>
</dbReference>
<dbReference type="EMBL" id="JBJQND010000009">
    <property type="protein sequence ID" value="KAL3866882.1"/>
    <property type="molecule type" value="Genomic_DNA"/>
</dbReference>
<evidence type="ECO:0000259" key="1">
    <source>
        <dbReference type="PROSITE" id="PS50053"/>
    </source>
</evidence>
<proteinExistence type="predicted"/>
<comment type="caution">
    <text evidence="2">The sequence shown here is derived from an EMBL/GenBank/DDBJ whole genome shotgun (WGS) entry which is preliminary data.</text>
</comment>
<dbReference type="CDD" id="cd00198">
    <property type="entry name" value="vWFA"/>
    <property type="match status" value="1"/>
</dbReference>
<dbReference type="Proteomes" id="UP001634394">
    <property type="component" value="Unassembled WGS sequence"/>
</dbReference>
<dbReference type="SUPFAM" id="SSF54236">
    <property type="entry name" value="Ubiquitin-like"/>
    <property type="match status" value="1"/>
</dbReference>
<accession>A0ABD3VZ43</accession>
<gene>
    <name evidence="2" type="ORF">ACJMK2_044135</name>
</gene>
<evidence type="ECO:0000313" key="3">
    <source>
        <dbReference type="Proteomes" id="UP001634394"/>
    </source>
</evidence>
<evidence type="ECO:0000313" key="2">
    <source>
        <dbReference type="EMBL" id="KAL3866882.1"/>
    </source>
</evidence>
<dbReference type="InterPro" id="IPR000626">
    <property type="entry name" value="Ubiquitin-like_dom"/>
</dbReference>
<dbReference type="PROSITE" id="PS50053">
    <property type="entry name" value="UBIQUITIN_2"/>
    <property type="match status" value="1"/>
</dbReference>
<dbReference type="PANTHER" id="PTHR47824">
    <property type="entry name" value="UBIQUITIN-LIKE DOMAIN-CONTAINING PROTEIN"/>
    <property type="match status" value="1"/>
</dbReference>
<keyword evidence="3" id="KW-1185">Reference proteome</keyword>
<dbReference type="SMART" id="SM00213">
    <property type="entry name" value="UBQ"/>
    <property type="match status" value="1"/>
</dbReference>
<sequence>MATPVVDVYVKLPSGKATCIQLLPTDQRYIRLKYQGKVLNKSHTVGYLGVCAETILKGEIMVPKDINVMVKLPDGRVEMVQVKTTDDVSEMKEKIRSKIKSSPPDFTVQLGPSSPELREGILLDLGITDECQIELKERSKCDMKSISGTQDNKDGKEDNADDPLKRQELFSTFNAAGRHVEVVFSFDTTGSMYSYLTKIRQKLRESCERLLRDIQNIRIGIIAHGDYCDYNKYVIQYIDLTSDVDTLVQFAENVPCTGGGDSPECYEWVLRKSQQLDWSEDSAKALVVIGDCEPHPPSYTDQSINWHVELDILKGMGVKVYGVQAYHNQSSQQFYEELADHTGGYYLHLRNFDLITDMFLAVCYREADPEQLQAYVAEVEQEGRMTEDTKAFLDKLEMPRMDAVESENRPKRYVNAPWWDPSLDTNRINEYEYVQETDSWRPKPVMRRESSTTYPVSPCILMDDSAARTRKSSKRSGIRRLFCFTF</sequence>
<reference evidence="2 3" key="1">
    <citation type="submission" date="2024-11" db="EMBL/GenBank/DDBJ databases">
        <title>Chromosome-level genome assembly of the freshwater bivalve Anodonta woodiana.</title>
        <authorList>
            <person name="Chen X."/>
        </authorList>
    </citation>
    <scope>NUCLEOTIDE SEQUENCE [LARGE SCALE GENOMIC DNA]</scope>
    <source>
        <strain evidence="2">MN2024</strain>
        <tissue evidence="2">Gills</tissue>
    </source>
</reference>
<dbReference type="InterPro" id="IPR036465">
    <property type="entry name" value="vWFA_dom_sf"/>
</dbReference>
<feature type="domain" description="Ubiquitin-like" evidence="1">
    <location>
        <begin position="66"/>
        <end position="135"/>
    </location>
</feature>
<organism evidence="2 3">
    <name type="scientific">Sinanodonta woodiana</name>
    <name type="common">Chinese pond mussel</name>
    <name type="synonym">Anodonta woodiana</name>
    <dbReference type="NCBI Taxonomy" id="1069815"/>
    <lineage>
        <taxon>Eukaryota</taxon>
        <taxon>Metazoa</taxon>
        <taxon>Spiralia</taxon>
        <taxon>Lophotrochozoa</taxon>
        <taxon>Mollusca</taxon>
        <taxon>Bivalvia</taxon>
        <taxon>Autobranchia</taxon>
        <taxon>Heteroconchia</taxon>
        <taxon>Palaeoheterodonta</taxon>
        <taxon>Unionida</taxon>
        <taxon>Unionoidea</taxon>
        <taxon>Unionidae</taxon>
        <taxon>Unioninae</taxon>
        <taxon>Sinanodonta</taxon>
    </lineage>
</organism>
<protein>
    <recommendedName>
        <fullName evidence="1">Ubiquitin-like domain-containing protein</fullName>
    </recommendedName>
</protein>
<name>A0ABD3VZ43_SINWO</name>
<dbReference type="AlphaFoldDB" id="A0ABD3VZ43"/>
<dbReference type="Gene3D" id="3.40.50.410">
    <property type="entry name" value="von Willebrand factor, type A domain"/>
    <property type="match status" value="1"/>
</dbReference>
<dbReference type="SUPFAM" id="SSF53300">
    <property type="entry name" value="vWA-like"/>
    <property type="match status" value="1"/>
</dbReference>
<dbReference type="PANTHER" id="PTHR47824:SF3">
    <property type="entry name" value="UBIQUITIN-LIKE DOMAIN-CONTAINING PROTEIN"/>
    <property type="match status" value="1"/>
</dbReference>